<dbReference type="InterPro" id="IPR001087">
    <property type="entry name" value="GDSL"/>
</dbReference>
<sequence length="321" mass="35203">MGYSSSLLITCFLLLVVVLNVANGKPLVPALFIFGDSVVDSGNNNNLLTFVKANFPPYGRDFKNHTPTGRFCNGKLAIDFIAETLGFTSYQPAYLNLEVKGKNLLNGANFASAASGFFDFIPRMHNTIPFYRQLEYYQECQNKLVEIVGPSKASSIISDAIYIVNDGSSDFRLYAMGARRIGVTSVAPMGCLPILITVFGSHNNECVDRLNNDSIYYNEKLNKTSENLRKTLPDIKLVVFDIYQPLYNLVDSPSDNGFSEVRRGCCGTGLLETAITCNNMSIGTCANASKYVFWDSVHPSEATNKILADSIVVAGIPLIMS</sequence>
<dbReference type="InterPro" id="IPR035669">
    <property type="entry name" value="SGNH_plant_lipase-like"/>
</dbReference>
<dbReference type="OrthoDB" id="1600564at2759"/>
<name>A0A6A4R4Y6_LUPAL</name>
<proteinExistence type="inferred from homology"/>
<dbReference type="Gene3D" id="3.40.50.1110">
    <property type="entry name" value="SGNH hydrolase"/>
    <property type="match status" value="2"/>
</dbReference>
<protein>
    <submittedName>
        <fullName evidence="3">Putative triacylglycerol lipase</fullName>
    </submittedName>
</protein>
<evidence type="ECO:0000313" key="4">
    <source>
        <dbReference type="Proteomes" id="UP000447434"/>
    </source>
</evidence>
<dbReference type="AlphaFoldDB" id="A0A6A4R4Y6"/>
<evidence type="ECO:0000256" key="1">
    <source>
        <dbReference type="ARBA" id="ARBA00008668"/>
    </source>
</evidence>
<keyword evidence="2" id="KW-0732">Signal</keyword>
<dbReference type="GO" id="GO:0016788">
    <property type="term" value="F:hydrolase activity, acting on ester bonds"/>
    <property type="evidence" value="ECO:0007669"/>
    <property type="project" value="InterPro"/>
</dbReference>
<keyword evidence="4" id="KW-1185">Reference proteome</keyword>
<accession>A0A6A4R4Y6</accession>
<dbReference type="PANTHER" id="PTHR45642:SF67">
    <property type="entry name" value="GDSL-LIKE LIPASE_ACYLHYDROLASE FAMILY PROTEIN, EXPRESSED"/>
    <property type="match status" value="1"/>
</dbReference>
<comment type="similarity">
    <text evidence="1">Belongs to the 'GDSL' lipolytic enzyme family.</text>
</comment>
<dbReference type="Proteomes" id="UP000447434">
    <property type="component" value="Chromosome 1"/>
</dbReference>
<evidence type="ECO:0000256" key="2">
    <source>
        <dbReference type="SAM" id="SignalP"/>
    </source>
</evidence>
<feature type="signal peptide" evidence="2">
    <location>
        <begin position="1"/>
        <end position="24"/>
    </location>
</feature>
<evidence type="ECO:0000313" key="3">
    <source>
        <dbReference type="EMBL" id="KAE9620592.1"/>
    </source>
</evidence>
<feature type="chain" id="PRO_5025629865" evidence="2">
    <location>
        <begin position="25"/>
        <end position="321"/>
    </location>
</feature>
<dbReference type="PANTHER" id="PTHR45642">
    <property type="entry name" value="GDSL ESTERASE/LIPASE EXL3"/>
    <property type="match status" value="1"/>
</dbReference>
<dbReference type="EMBL" id="WOCE01000001">
    <property type="protein sequence ID" value="KAE9620592.1"/>
    <property type="molecule type" value="Genomic_DNA"/>
</dbReference>
<gene>
    <name evidence="3" type="ORF">Lalb_Chr01g0004671</name>
</gene>
<comment type="caution">
    <text evidence="3">The sequence shown here is derived from an EMBL/GenBank/DDBJ whole genome shotgun (WGS) entry which is preliminary data.</text>
</comment>
<dbReference type="CDD" id="cd01837">
    <property type="entry name" value="SGNH_plant_lipase_like"/>
    <property type="match status" value="1"/>
</dbReference>
<dbReference type="InterPro" id="IPR036514">
    <property type="entry name" value="SGNH_hydro_sf"/>
</dbReference>
<dbReference type="InterPro" id="IPR050592">
    <property type="entry name" value="GDSL_lipolytic_enzyme"/>
</dbReference>
<dbReference type="Pfam" id="PF00657">
    <property type="entry name" value="Lipase_GDSL"/>
    <property type="match status" value="1"/>
</dbReference>
<reference evidence="4" key="1">
    <citation type="journal article" date="2020" name="Nat. Commun.">
        <title>Genome sequence of the cluster root forming white lupin.</title>
        <authorList>
            <person name="Hufnagel B."/>
            <person name="Marques A."/>
            <person name="Soriano A."/>
            <person name="Marques L."/>
            <person name="Divol F."/>
            <person name="Doumas P."/>
            <person name="Sallet E."/>
            <person name="Mancinotti D."/>
            <person name="Carrere S."/>
            <person name="Marande W."/>
            <person name="Arribat S."/>
            <person name="Keller J."/>
            <person name="Huneau C."/>
            <person name="Blein T."/>
            <person name="Aime D."/>
            <person name="Laguerre M."/>
            <person name="Taylor J."/>
            <person name="Schubert V."/>
            <person name="Nelson M."/>
            <person name="Geu-Flores F."/>
            <person name="Crespi M."/>
            <person name="Gallardo-Guerrero K."/>
            <person name="Delaux P.-M."/>
            <person name="Salse J."/>
            <person name="Berges H."/>
            <person name="Guyot R."/>
            <person name="Gouzy J."/>
            <person name="Peret B."/>
        </authorList>
    </citation>
    <scope>NUCLEOTIDE SEQUENCE [LARGE SCALE GENOMIC DNA]</scope>
    <source>
        <strain evidence="4">cv. Amiga</strain>
    </source>
</reference>
<dbReference type="SUPFAM" id="SSF52266">
    <property type="entry name" value="SGNH hydrolase"/>
    <property type="match status" value="1"/>
</dbReference>
<organism evidence="3 4">
    <name type="scientific">Lupinus albus</name>
    <name type="common">White lupine</name>
    <name type="synonym">Lupinus termis</name>
    <dbReference type="NCBI Taxonomy" id="3870"/>
    <lineage>
        <taxon>Eukaryota</taxon>
        <taxon>Viridiplantae</taxon>
        <taxon>Streptophyta</taxon>
        <taxon>Embryophyta</taxon>
        <taxon>Tracheophyta</taxon>
        <taxon>Spermatophyta</taxon>
        <taxon>Magnoliopsida</taxon>
        <taxon>eudicotyledons</taxon>
        <taxon>Gunneridae</taxon>
        <taxon>Pentapetalae</taxon>
        <taxon>rosids</taxon>
        <taxon>fabids</taxon>
        <taxon>Fabales</taxon>
        <taxon>Fabaceae</taxon>
        <taxon>Papilionoideae</taxon>
        <taxon>50 kb inversion clade</taxon>
        <taxon>genistoids sensu lato</taxon>
        <taxon>core genistoids</taxon>
        <taxon>Genisteae</taxon>
        <taxon>Lupinus</taxon>
    </lineage>
</organism>